<dbReference type="EMBL" id="LAKD02000078">
    <property type="protein sequence ID" value="OPF74293.1"/>
    <property type="molecule type" value="Genomic_DNA"/>
</dbReference>
<dbReference type="OrthoDB" id="4271965at2"/>
<dbReference type="Pfam" id="PF19054">
    <property type="entry name" value="DUF5753"/>
    <property type="match status" value="1"/>
</dbReference>
<dbReference type="GO" id="GO:0003677">
    <property type="term" value="F:DNA binding"/>
    <property type="evidence" value="ECO:0007669"/>
    <property type="project" value="InterPro"/>
</dbReference>
<name>A0A1V4CZ68_9ACTN</name>
<dbReference type="RefSeq" id="WP_046090353.1">
    <property type="nucleotide sequence ID" value="NZ_LAKD02000078.1"/>
</dbReference>
<dbReference type="SMART" id="SM00530">
    <property type="entry name" value="HTH_XRE"/>
    <property type="match status" value="1"/>
</dbReference>
<accession>A0A1V4CZ68</accession>
<organism evidence="2 3">
    <name type="scientific">Streptomyces antioxidans</name>
    <dbReference type="NCBI Taxonomy" id="1507734"/>
    <lineage>
        <taxon>Bacteria</taxon>
        <taxon>Bacillati</taxon>
        <taxon>Actinomycetota</taxon>
        <taxon>Actinomycetes</taxon>
        <taxon>Kitasatosporales</taxon>
        <taxon>Streptomycetaceae</taxon>
        <taxon>Streptomyces</taxon>
    </lineage>
</organism>
<proteinExistence type="predicted"/>
<protein>
    <submittedName>
        <fullName evidence="2">Transcriptional regulator</fullName>
    </submittedName>
</protein>
<dbReference type="InterPro" id="IPR010982">
    <property type="entry name" value="Lambda_DNA-bd_dom_sf"/>
</dbReference>
<feature type="domain" description="HTH cro/C1-type" evidence="1">
    <location>
        <begin position="18"/>
        <end position="73"/>
    </location>
</feature>
<evidence type="ECO:0000259" key="1">
    <source>
        <dbReference type="PROSITE" id="PS50943"/>
    </source>
</evidence>
<keyword evidence="3" id="KW-1185">Reference proteome</keyword>
<dbReference type="InterPro" id="IPR043917">
    <property type="entry name" value="DUF5753"/>
</dbReference>
<dbReference type="AlphaFoldDB" id="A0A1V4CZ68"/>
<dbReference type="Proteomes" id="UP000033615">
    <property type="component" value="Unassembled WGS sequence"/>
</dbReference>
<dbReference type="Gene3D" id="1.10.260.40">
    <property type="entry name" value="lambda repressor-like DNA-binding domains"/>
    <property type="match status" value="1"/>
</dbReference>
<gene>
    <name evidence="2" type="ORF">VT50_0226565</name>
</gene>
<evidence type="ECO:0000313" key="3">
    <source>
        <dbReference type="Proteomes" id="UP000033615"/>
    </source>
</evidence>
<dbReference type="InterPro" id="IPR001387">
    <property type="entry name" value="Cro/C1-type_HTH"/>
</dbReference>
<sequence>MTTTPEHGPAALVLGAYLRSLRLAKGTTAAEAAEAIGSSESTLSRMETGQAGHRWQEVATLARLYGVTDWPSIADAPRWTDWQSRDPERAAGTIHDNTEGWVDRLRACEHHATAICVYASATVPRIVQTMGCPVDHLTLLTTATQPQRIPPHTVLPGQTRQDITVILDGAMLLRTFANPAAMAAQMAYLQRLQESPHGPRILVVPFQAGVLPPSGTLHRFHLHGQELFAEEIWNAIYTTGADSQTARDCLAAGLATAKDLKASAALLDIARRRFEQLARDPKTDPLLEELTP</sequence>
<reference evidence="2" key="1">
    <citation type="submission" date="2016-12" db="EMBL/GenBank/DDBJ databases">
        <title>Genome sequence of Streptomyces antioxidans MUSC 164.</title>
        <authorList>
            <person name="Lee L.-H."/>
            <person name="Ser H.-L."/>
        </authorList>
    </citation>
    <scope>NUCLEOTIDE SEQUENCE [LARGE SCALE GENOMIC DNA]</scope>
    <source>
        <strain evidence="2">MUSC 164</strain>
    </source>
</reference>
<dbReference type="CDD" id="cd00093">
    <property type="entry name" value="HTH_XRE"/>
    <property type="match status" value="1"/>
</dbReference>
<dbReference type="Pfam" id="PF13560">
    <property type="entry name" value="HTH_31"/>
    <property type="match status" value="1"/>
</dbReference>
<dbReference type="PROSITE" id="PS50943">
    <property type="entry name" value="HTH_CROC1"/>
    <property type="match status" value="1"/>
</dbReference>
<comment type="caution">
    <text evidence="2">The sequence shown here is derived from an EMBL/GenBank/DDBJ whole genome shotgun (WGS) entry which is preliminary data.</text>
</comment>
<dbReference type="SUPFAM" id="SSF47413">
    <property type="entry name" value="lambda repressor-like DNA-binding domains"/>
    <property type="match status" value="1"/>
</dbReference>
<evidence type="ECO:0000313" key="2">
    <source>
        <dbReference type="EMBL" id="OPF74293.1"/>
    </source>
</evidence>